<keyword evidence="8 10" id="KW-0717">Septation</keyword>
<evidence type="ECO:0000256" key="6">
    <source>
        <dbReference type="ARBA" id="ARBA00022842"/>
    </source>
</evidence>
<gene>
    <name evidence="10" type="primary">engB</name>
    <name evidence="12" type="ORF">CJJ23_02450</name>
</gene>
<dbReference type="CDD" id="cd01876">
    <property type="entry name" value="YihA_EngB"/>
    <property type="match status" value="1"/>
</dbReference>
<comment type="function">
    <text evidence="10">Necessary for normal cell division and for the maintenance of normal septation.</text>
</comment>
<protein>
    <recommendedName>
        <fullName evidence="10">Probable GTP-binding protein EngB</fullName>
    </recommendedName>
</protein>
<comment type="cofactor">
    <cofactor evidence="1">
        <name>Mg(2+)</name>
        <dbReference type="ChEBI" id="CHEBI:18420"/>
    </cofactor>
</comment>
<sequence length="187" mass="21488">MWKFVQSASDKSNWLTSPKALVAFIGRSNVGKSSLINALAKTTIARTSNTPGRTRLINYFIDENNNYYVDLPGYGYALMSKKDQQLMLEMIDEFLHQSSNLKTVVLLFDARRGLGDYEEKILEWAKQENKHLILVATKLDKLNQSEKHQLKQNLLTKQLENEVFFVSSTKKTNINNLQQRLLAVFKS</sequence>
<dbReference type="SUPFAM" id="SSF52540">
    <property type="entry name" value="P-loop containing nucleoside triphosphate hydrolases"/>
    <property type="match status" value="1"/>
</dbReference>
<dbReference type="GO" id="GO:0046872">
    <property type="term" value="F:metal ion binding"/>
    <property type="evidence" value="ECO:0007669"/>
    <property type="project" value="UniProtKB-KW"/>
</dbReference>
<dbReference type="Gene3D" id="3.40.50.300">
    <property type="entry name" value="P-loop containing nucleotide triphosphate hydrolases"/>
    <property type="match status" value="1"/>
</dbReference>
<evidence type="ECO:0000256" key="5">
    <source>
        <dbReference type="ARBA" id="ARBA00022741"/>
    </source>
</evidence>
<dbReference type="PANTHER" id="PTHR11649">
    <property type="entry name" value="MSS1/TRME-RELATED GTP-BINDING PROTEIN"/>
    <property type="match status" value="1"/>
</dbReference>
<evidence type="ECO:0000256" key="9">
    <source>
        <dbReference type="ARBA" id="ARBA00023306"/>
    </source>
</evidence>
<dbReference type="AlphaFoldDB" id="A0A269TKA9"/>
<dbReference type="InterPro" id="IPR019987">
    <property type="entry name" value="GTP-bd_ribosome_bio_YsxC"/>
</dbReference>
<dbReference type="InterPro" id="IPR030393">
    <property type="entry name" value="G_ENGB_dom"/>
</dbReference>
<dbReference type="PANTHER" id="PTHR11649:SF13">
    <property type="entry name" value="ENGB-TYPE G DOMAIN-CONTAINING PROTEIN"/>
    <property type="match status" value="1"/>
</dbReference>
<dbReference type="PROSITE" id="PS51706">
    <property type="entry name" value="G_ENGB"/>
    <property type="match status" value="1"/>
</dbReference>
<keyword evidence="5 10" id="KW-0547">Nucleotide-binding</keyword>
<dbReference type="Pfam" id="PF01926">
    <property type="entry name" value="MMR_HSR1"/>
    <property type="match status" value="1"/>
</dbReference>
<dbReference type="InterPro" id="IPR006073">
    <property type="entry name" value="GTP-bd"/>
</dbReference>
<reference evidence="13" key="1">
    <citation type="submission" date="2017-08" db="EMBL/GenBank/DDBJ databases">
        <authorList>
            <person name="Alvarez-Ponce D."/>
            <person name="Weitzman C.L."/>
            <person name="Tillett R.L."/>
            <person name="Sandmeier F.C."/>
            <person name="Tracy C.R."/>
        </authorList>
    </citation>
    <scope>NUCLEOTIDE SEQUENCE [LARGE SCALE GENOMIC DNA]</scope>
    <source>
        <strain evidence="13">723</strain>
    </source>
</reference>
<evidence type="ECO:0000256" key="8">
    <source>
        <dbReference type="ARBA" id="ARBA00023210"/>
    </source>
</evidence>
<dbReference type="GO" id="GO:0005829">
    <property type="term" value="C:cytosol"/>
    <property type="evidence" value="ECO:0007669"/>
    <property type="project" value="TreeGrafter"/>
</dbReference>
<dbReference type="Proteomes" id="UP000216943">
    <property type="component" value="Unassembled WGS sequence"/>
</dbReference>
<keyword evidence="6" id="KW-0460">Magnesium</keyword>
<keyword evidence="9 10" id="KW-0131">Cell cycle</keyword>
<evidence type="ECO:0000256" key="3">
    <source>
        <dbReference type="ARBA" id="ARBA00022618"/>
    </source>
</evidence>
<evidence type="ECO:0000256" key="10">
    <source>
        <dbReference type="HAMAP-Rule" id="MF_00321"/>
    </source>
</evidence>
<evidence type="ECO:0000313" key="13">
    <source>
        <dbReference type="Proteomes" id="UP000216943"/>
    </source>
</evidence>
<feature type="domain" description="EngB-type G" evidence="11">
    <location>
        <begin position="18"/>
        <end position="187"/>
    </location>
</feature>
<keyword evidence="4" id="KW-0479">Metal-binding</keyword>
<accession>A0A269TKA9</accession>
<dbReference type="InterPro" id="IPR005225">
    <property type="entry name" value="Small_GTP-bd"/>
</dbReference>
<evidence type="ECO:0000256" key="2">
    <source>
        <dbReference type="ARBA" id="ARBA00009638"/>
    </source>
</evidence>
<dbReference type="NCBIfam" id="TIGR03598">
    <property type="entry name" value="GTPase_YsxC"/>
    <property type="match status" value="1"/>
</dbReference>
<keyword evidence="3 10" id="KW-0132">Cell division</keyword>
<evidence type="ECO:0000256" key="1">
    <source>
        <dbReference type="ARBA" id="ARBA00001946"/>
    </source>
</evidence>
<organism evidence="12 13">
    <name type="scientific">Mycoplasmopsis agassizii</name>
    <dbReference type="NCBI Taxonomy" id="33922"/>
    <lineage>
        <taxon>Bacteria</taxon>
        <taxon>Bacillati</taxon>
        <taxon>Mycoplasmatota</taxon>
        <taxon>Mycoplasmoidales</taxon>
        <taxon>Metamycoplasmataceae</taxon>
        <taxon>Mycoplasmopsis</taxon>
    </lineage>
</organism>
<name>A0A269TKA9_9BACT</name>
<proteinExistence type="inferred from homology"/>
<evidence type="ECO:0000313" key="12">
    <source>
        <dbReference type="EMBL" id="PAK21378.1"/>
    </source>
</evidence>
<evidence type="ECO:0000259" key="11">
    <source>
        <dbReference type="PROSITE" id="PS51706"/>
    </source>
</evidence>
<dbReference type="GO" id="GO:0000917">
    <property type="term" value="P:division septum assembly"/>
    <property type="evidence" value="ECO:0007669"/>
    <property type="project" value="UniProtKB-KW"/>
</dbReference>
<comment type="caution">
    <text evidence="12">The sequence shown here is derived from an EMBL/GenBank/DDBJ whole genome shotgun (WGS) entry which is preliminary data.</text>
</comment>
<dbReference type="HAMAP" id="MF_00321">
    <property type="entry name" value="GTPase_EngB"/>
    <property type="match status" value="1"/>
</dbReference>
<keyword evidence="7 10" id="KW-0342">GTP-binding</keyword>
<dbReference type="NCBIfam" id="TIGR00231">
    <property type="entry name" value="small_GTP"/>
    <property type="match status" value="1"/>
</dbReference>
<dbReference type="InterPro" id="IPR027417">
    <property type="entry name" value="P-loop_NTPase"/>
</dbReference>
<dbReference type="EMBL" id="NQNY01000006">
    <property type="protein sequence ID" value="PAK21378.1"/>
    <property type="molecule type" value="Genomic_DNA"/>
</dbReference>
<dbReference type="GO" id="GO:0005525">
    <property type="term" value="F:GTP binding"/>
    <property type="evidence" value="ECO:0007669"/>
    <property type="project" value="UniProtKB-UniRule"/>
</dbReference>
<evidence type="ECO:0000256" key="4">
    <source>
        <dbReference type="ARBA" id="ARBA00022723"/>
    </source>
</evidence>
<evidence type="ECO:0000256" key="7">
    <source>
        <dbReference type="ARBA" id="ARBA00023134"/>
    </source>
</evidence>
<dbReference type="OrthoDB" id="9804921at2"/>
<dbReference type="RefSeq" id="WP_095334789.1">
    <property type="nucleotide sequence ID" value="NZ_NQNY01000006.1"/>
</dbReference>
<comment type="similarity">
    <text evidence="2 10">Belongs to the TRAFAC class TrmE-Era-EngA-EngB-Septin-like GTPase superfamily. EngB GTPase family.</text>
</comment>